<dbReference type="GO" id="GO:0008270">
    <property type="term" value="F:zinc ion binding"/>
    <property type="evidence" value="ECO:0007669"/>
    <property type="project" value="InterPro"/>
</dbReference>
<dbReference type="OrthoDB" id="1879366at2759"/>
<dbReference type="InterPro" id="IPR036291">
    <property type="entry name" value="NAD(P)-bd_dom_sf"/>
</dbReference>
<comment type="similarity">
    <text evidence="5">Belongs to the zinc-containing alcohol dehydrogenase family.</text>
</comment>
<dbReference type="AlphaFoldDB" id="A0A238FFJ4"/>
<dbReference type="SMART" id="SM00829">
    <property type="entry name" value="PKS_ER"/>
    <property type="match status" value="1"/>
</dbReference>
<dbReference type="PROSITE" id="PS00059">
    <property type="entry name" value="ADH_ZINC"/>
    <property type="match status" value="1"/>
</dbReference>
<gene>
    <name evidence="7" type="ORF">BQ2448_4109</name>
</gene>
<dbReference type="FunFam" id="3.40.50.720:FF:000022">
    <property type="entry name" value="Cinnamyl alcohol dehydrogenase"/>
    <property type="match status" value="1"/>
</dbReference>
<keyword evidence="4" id="KW-0560">Oxidoreductase</keyword>
<dbReference type="InterPro" id="IPR011032">
    <property type="entry name" value="GroES-like_sf"/>
</dbReference>
<dbReference type="InterPro" id="IPR002328">
    <property type="entry name" value="ADH_Zn_CS"/>
</dbReference>
<dbReference type="Gene3D" id="3.90.180.10">
    <property type="entry name" value="Medium-chain alcohol dehydrogenases, catalytic domain"/>
    <property type="match status" value="1"/>
</dbReference>
<dbReference type="EMBL" id="FMSP01000009">
    <property type="protein sequence ID" value="SCV72572.1"/>
    <property type="molecule type" value="Genomic_DNA"/>
</dbReference>
<organism evidence="7 8">
    <name type="scientific">Microbotryum intermedium</name>
    <dbReference type="NCBI Taxonomy" id="269621"/>
    <lineage>
        <taxon>Eukaryota</taxon>
        <taxon>Fungi</taxon>
        <taxon>Dikarya</taxon>
        <taxon>Basidiomycota</taxon>
        <taxon>Pucciniomycotina</taxon>
        <taxon>Microbotryomycetes</taxon>
        <taxon>Microbotryales</taxon>
        <taxon>Microbotryaceae</taxon>
        <taxon>Microbotryum</taxon>
    </lineage>
</organism>
<evidence type="ECO:0000256" key="3">
    <source>
        <dbReference type="ARBA" id="ARBA00022833"/>
    </source>
</evidence>
<dbReference type="SUPFAM" id="SSF50129">
    <property type="entry name" value="GroES-like"/>
    <property type="match status" value="1"/>
</dbReference>
<dbReference type="STRING" id="269621.A0A238FFJ4"/>
<keyword evidence="3 5" id="KW-0862">Zinc</keyword>
<sequence length="371" mass="39768">MSTQAIPEQFTGYAAVNEEDGKALNLTKIQYTPKKWTEADVDIKISHCGICGSCIHTLTNGWPSPTAYPCVAGHEVVGTVVRAGKESGHSVGERVGVGAQGGSCGECDMCQIDKENYCAWGMRGTYQGRYPEDPENYAQGGCGCFRECSHNHADYIRCQGRFAIAIPAKIESAEAAPLMCAGATVYSPLKRFGAGPGKRVAVVGIGGLGHLALQFSNALGAETFALSHSDSKLADAEKLGVKPENFIITKDEKATAKKWARSFDLIVCTAFQDDMPIESLFLKLLRPEGTLALCGLPESKLPAMYGHALVGKGVALAGTLIAGTTQIKEMLEVAADKNVRPWIQVRPMSDASQAVKDMDKGKARYRFVLEN</sequence>
<accession>A0A238FFJ4</accession>
<evidence type="ECO:0000313" key="7">
    <source>
        <dbReference type="EMBL" id="SCV72572.1"/>
    </source>
</evidence>
<reference evidence="8" key="1">
    <citation type="submission" date="2016-09" db="EMBL/GenBank/DDBJ databases">
        <authorList>
            <person name="Jeantristanb JTB J.-T."/>
            <person name="Ricardo R."/>
        </authorList>
    </citation>
    <scope>NUCLEOTIDE SEQUENCE [LARGE SCALE GENOMIC DNA]</scope>
</reference>
<protein>
    <submittedName>
        <fullName evidence="7">BQ2448_4109 protein</fullName>
    </submittedName>
</protein>
<dbReference type="Pfam" id="PF08240">
    <property type="entry name" value="ADH_N"/>
    <property type="match status" value="1"/>
</dbReference>
<dbReference type="Gene3D" id="3.40.50.720">
    <property type="entry name" value="NAD(P)-binding Rossmann-like Domain"/>
    <property type="match status" value="1"/>
</dbReference>
<dbReference type="InterPro" id="IPR013149">
    <property type="entry name" value="ADH-like_C"/>
</dbReference>
<evidence type="ECO:0000256" key="5">
    <source>
        <dbReference type="RuleBase" id="RU361277"/>
    </source>
</evidence>
<dbReference type="InterPro" id="IPR013154">
    <property type="entry name" value="ADH-like_N"/>
</dbReference>
<dbReference type="CDD" id="cd05283">
    <property type="entry name" value="CAD1"/>
    <property type="match status" value="1"/>
</dbReference>
<evidence type="ECO:0000256" key="4">
    <source>
        <dbReference type="ARBA" id="ARBA00023002"/>
    </source>
</evidence>
<dbReference type="SUPFAM" id="SSF51735">
    <property type="entry name" value="NAD(P)-binding Rossmann-fold domains"/>
    <property type="match status" value="1"/>
</dbReference>
<evidence type="ECO:0000259" key="6">
    <source>
        <dbReference type="SMART" id="SM00829"/>
    </source>
</evidence>
<keyword evidence="8" id="KW-1185">Reference proteome</keyword>
<comment type="cofactor">
    <cofactor evidence="1 5">
        <name>Zn(2+)</name>
        <dbReference type="ChEBI" id="CHEBI:29105"/>
    </cofactor>
</comment>
<proteinExistence type="inferred from homology"/>
<keyword evidence="2 5" id="KW-0479">Metal-binding</keyword>
<dbReference type="InterPro" id="IPR020843">
    <property type="entry name" value="ER"/>
</dbReference>
<dbReference type="PANTHER" id="PTHR42683">
    <property type="entry name" value="ALDEHYDE REDUCTASE"/>
    <property type="match status" value="1"/>
</dbReference>
<name>A0A238FFJ4_9BASI</name>
<feature type="domain" description="Enoyl reductase (ER)" evidence="6">
    <location>
        <begin position="21"/>
        <end position="369"/>
    </location>
</feature>
<evidence type="ECO:0000313" key="8">
    <source>
        <dbReference type="Proteomes" id="UP000198372"/>
    </source>
</evidence>
<dbReference type="Pfam" id="PF00107">
    <property type="entry name" value="ADH_zinc_N"/>
    <property type="match status" value="1"/>
</dbReference>
<dbReference type="GO" id="GO:0016616">
    <property type="term" value="F:oxidoreductase activity, acting on the CH-OH group of donors, NAD or NADP as acceptor"/>
    <property type="evidence" value="ECO:0007669"/>
    <property type="project" value="InterPro"/>
</dbReference>
<evidence type="ECO:0000256" key="2">
    <source>
        <dbReference type="ARBA" id="ARBA00022723"/>
    </source>
</evidence>
<dbReference type="Proteomes" id="UP000198372">
    <property type="component" value="Unassembled WGS sequence"/>
</dbReference>
<evidence type="ECO:0000256" key="1">
    <source>
        <dbReference type="ARBA" id="ARBA00001947"/>
    </source>
</evidence>
<dbReference type="InterPro" id="IPR047109">
    <property type="entry name" value="CAD-like"/>
</dbReference>